<evidence type="ECO:0000313" key="1">
    <source>
        <dbReference type="EMBL" id="KOF96689.1"/>
    </source>
</evidence>
<protein>
    <submittedName>
        <fullName evidence="1">Uncharacterized protein</fullName>
    </submittedName>
</protein>
<organism evidence="1">
    <name type="scientific">Octopus bimaculoides</name>
    <name type="common">California two-spotted octopus</name>
    <dbReference type="NCBI Taxonomy" id="37653"/>
    <lineage>
        <taxon>Eukaryota</taxon>
        <taxon>Metazoa</taxon>
        <taxon>Spiralia</taxon>
        <taxon>Lophotrochozoa</taxon>
        <taxon>Mollusca</taxon>
        <taxon>Cephalopoda</taxon>
        <taxon>Coleoidea</taxon>
        <taxon>Octopodiformes</taxon>
        <taxon>Octopoda</taxon>
        <taxon>Incirrata</taxon>
        <taxon>Octopodidae</taxon>
        <taxon>Octopus</taxon>
    </lineage>
</organism>
<dbReference type="AlphaFoldDB" id="A0A0L8I5R0"/>
<sequence length="49" mass="5513">MASPSLFLSRIIKSKCTIIHADTFLSCNITIFSHTMSCNLKYFSSLVQI</sequence>
<reference evidence="1" key="1">
    <citation type="submission" date="2015-07" db="EMBL/GenBank/DDBJ databases">
        <title>MeaNS - Measles Nucleotide Surveillance Program.</title>
        <authorList>
            <person name="Tran T."/>
            <person name="Druce J."/>
        </authorList>
    </citation>
    <scope>NUCLEOTIDE SEQUENCE</scope>
    <source>
        <strain evidence="1">UCB-OBI-ISO-001</strain>
        <tissue evidence="1">Gonad</tissue>
    </source>
</reference>
<name>A0A0L8I5R0_OCTBM</name>
<gene>
    <name evidence="1" type="ORF">OCBIM_22034066mg</name>
</gene>
<accession>A0A0L8I5R0</accession>
<dbReference type="EMBL" id="KQ416508">
    <property type="protein sequence ID" value="KOF96689.1"/>
    <property type="molecule type" value="Genomic_DNA"/>
</dbReference>
<proteinExistence type="predicted"/>